<evidence type="ECO:0000313" key="2">
    <source>
        <dbReference type="EMBL" id="EWM52980.1"/>
    </source>
</evidence>
<dbReference type="PATRIC" id="fig|1341157.4.peg.2460"/>
<dbReference type="EMBL" id="ATAX01000028">
    <property type="protein sequence ID" value="EWM52980.1"/>
    <property type="molecule type" value="Genomic_DNA"/>
</dbReference>
<name>W7UVT8_RUMFL</name>
<feature type="signal peptide" evidence="1">
    <location>
        <begin position="1"/>
        <end position="22"/>
    </location>
</feature>
<comment type="caution">
    <text evidence="2">The sequence shown here is derived from an EMBL/GenBank/DDBJ whole genome shotgun (WGS) entry which is preliminary data.</text>
</comment>
<dbReference type="AlphaFoldDB" id="W7UVT8"/>
<evidence type="ECO:0008006" key="4">
    <source>
        <dbReference type="Google" id="ProtNLM"/>
    </source>
</evidence>
<dbReference type="InterPro" id="IPR036426">
    <property type="entry name" value="Bulb-type_lectin_dom_sf"/>
</dbReference>
<feature type="chain" id="PRO_5039659668" description="Bulb-type lectin domain-containing protein" evidence="1">
    <location>
        <begin position="23"/>
        <end position="184"/>
    </location>
</feature>
<evidence type="ECO:0000313" key="3">
    <source>
        <dbReference type="Proteomes" id="UP000019365"/>
    </source>
</evidence>
<protein>
    <recommendedName>
        <fullName evidence="4">Bulb-type lectin domain-containing protein</fullName>
    </recommendedName>
</protein>
<gene>
    <name evidence="2" type="ORF">RF007C_15310</name>
</gene>
<dbReference type="Gene3D" id="2.90.10.10">
    <property type="entry name" value="Bulb-type lectin domain"/>
    <property type="match status" value="1"/>
</dbReference>
<accession>W7UVT8</accession>
<evidence type="ECO:0000256" key="1">
    <source>
        <dbReference type="SAM" id="SignalP"/>
    </source>
</evidence>
<dbReference type="Proteomes" id="UP000019365">
    <property type="component" value="Unassembled WGS sequence"/>
</dbReference>
<keyword evidence="3" id="KW-1185">Reference proteome</keyword>
<proteinExistence type="predicted"/>
<keyword evidence="1" id="KW-0732">Signal</keyword>
<dbReference type="RefSeq" id="WP_037300159.1">
    <property type="nucleotide sequence ID" value="NZ_ATAX01000028.1"/>
</dbReference>
<organism evidence="2 3">
    <name type="scientific">Ruminococcus flavefaciens 007c</name>
    <dbReference type="NCBI Taxonomy" id="1341157"/>
    <lineage>
        <taxon>Bacteria</taxon>
        <taxon>Bacillati</taxon>
        <taxon>Bacillota</taxon>
        <taxon>Clostridia</taxon>
        <taxon>Eubacteriales</taxon>
        <taxon>Oscillospiraceae</taxon>
        <taxon>Ruminococcus</taxon>
    </lineage>
</organism>
<sequence>MKKTKILSALMALTLVSVPATGIAGSTLSFSNNAIVADAAYAPSSRKVDGSYLVFRSNPVVPILSTGENGYNLYYRNGYMVITKAYYAQGRRYEYNVKMFYVGGNSLLLQGDGNLVAYNCASPNDFSRPTAHSNTWMYNQPDVYFLYELSTSGVLHIYRVQKSGQFKGMKEPLWNSTTGKMYRI</sequence>
<reference evidence="2 3" key="1">
    <citation type="journal article" date="2014" name="PLoS ONE">
        <title>Rumen cellulosomics: divergent fiber-degrading strategies revealed by comparative genome-wide analysis of six ruminococcal strains.</title>
        <authorList>
            <person name="Dassa B."/>
            <person name="Borovok I."/>
            <person name="Ruimy-Israeli V."/>
            <person name="Lamed R."/>
            <person name="Flint H.J."/>
            <person name="Duncan S.H."/>
            <person name="Henrissat B."/>
            <person name="Coutinho P."/>
            <person name="Morrison M."/>
            <person name="Mosoni P."/>
            <person name="Yeoman C.J."/>
            <person name="White B.A."/>
            <person name="Bayer E.A."/>
        </authorList>
    </citation>
    <scope>NUCLEOTIDE SEQUENCE [LARGE SCALE GENOMIC DNA]</scope>
    <source>
        <strain evidence="2 3">007c</strain>
    </source>
</reference>